<dbReference type="PROSITE" id="PS51007">
    <property type="entry name" value="CYTC"/>
    <property type="match status" value="1"/>
</dbReference>
<keyword evidence="3 6" id="KW-0479">Metal-binding</keyword>
<dbReference type="PRINTS" id="PR00605">
    <property type="entry name" value="CYTCHROMECIC"/>
</dbReference>
<keyword evidence="4" id="KW-0249">Electron transport</keyword>
<dbReference type="PANTHER" id="PTHR33751:SF1">
    <property type="entry name" value="CBB3-TYPE CYTOCHROME C OXIDASE SUBUNIT FIXP"/>
    <property type="match status" value="1"/>
</dbReference>
<evidence type="ECO:0000256" key="1">
    <source>
        <dbReference type="ARBA" id="ARBA00022448"/>
    </source>
</evidence>
<dbReference type="Gene3D" id="1.10.760.10">
    <property type="entry name" value="Cytochrome c-like domain"/>
    <property type="match status" value="1"/>
</dbReference>
<dbReference type="GO" id="GO:0005506">
    <property type="term" value="F:iron ion binding"/>
    <property type="evidence" value="ECO:0007669"/>
    <property type="project" value="InterPro"/>
</dbReference>
<dbReference type="EMBL" id="BAOS01000028">
    <property type="protein sequence ID" value="GAX61833.1"/>
    <property type="molecule type" value="Genomic_DNA"/>
</dbReference>
<dbReference type="InterPro" id="IPR008168">
    <property type="entry name" value="Cyt_C_IC"/>
</dbReference>
<reference evidence="10" key="1">
    <citation type="journal article" date="2017" name="Environ. Microbiol. Rep.">
        <title>Genetic Diversity of Marine Anaerobic Ammonium-Oxidizing Bacteria as Revealed by Genomic and Proteomic Analyses of 'Candidatus Scalindua japonica'.</title>
        <authorList>
            <person name="Oshiki M."/>
            <person name="Mizuto K."/>
            <person name="Kimura Z."/>
            <person name="Kindaichi T."/>
            <person name="Satoh H."/>
            <person name="Okabe S."/>
        </authorList>
    </citation>
    <scope>NUCLEOTIDE SEQUENCE [LARGE SCALE GENOMIC DNA]</scope>
    <source>
        <strain evidence="10">husup-a2</strain>
    </source>
</reference>
<name>A0A286U109_9BACT</name>
<dbReference type="InterPro" id="IPR038414">
    <property type="entry name" value="CcoP_N_sf"/>
</dbReference>
<keyword evidence="7" id="KW-0812">Transmembrane</keyword>
<keyword evidence="7" id="KW-0472">Membrane</keyword>
<dbReference type="Pfam" id="PF14715">
    <property type="entry name" value="FixP_N"/>
    <property type="match status" value="1"/>
</dbReference>
<accession>A0A286U109</accession>
<evidence type="ECO:0000256" key="7">
    <source>
        <dbReference type="SAM" id="Phobius"/>
    </source>
</evidence>
<evidence type="ECO:0000256" key="5">
    <source>
        <dbReference type="ARBA" id="ARBA00023004"/>
    </source>
</evidence>
<dbReference type="RefSeq" id="WP_096895205.1">
    <property type="nucleotide sequence ID" value="NZ_BAOS01000028.1"/>
</dbReference>
<keyword evidence="5 6" id="KW-0408">Iron</keyword>
<comment type="caution">
    <text evidence="9">The sequence shown here is derived from an EMBL/GenBank/DDBJ whole genome shotgun (WGS) entry which is preliminary data.</text>
</comment>
<dbReference type="SUPFAM" id="SSF46626">
    <property type="entry name" value="Cytochrome c"/>
    <property type="match status" value="1"/>
</dbReference>
<dbReference type="Pfam" id="PF13442">
    <property type="entry name" value="Cytochrome_CBB3"/>
    <property type="match status" value="1"/>
</dbReference>
<dbReference type="InterPro" id="IPR036909">
    <property type="entry name" value="Cyt_c-like_dom_sf"/>
</dbReference>
<proteinExistence type="predicted"/>
<organism evidence="9 10">
    <name type="scientific">Candidatus Scalindua japonica</name>
    <dbReference type="NCBI Taxonomy" id="1284222"/>
    <lineage>
        <taxon>Bacteria</taxon>
        <taxon>Pseudomonadati</taxon>
        <taxon>Planctomycetota</taxon>
        <taxon>Candidatus Brocadiia</taxon>
        <taxon>Candidatus Brocadiales</taxon>
        <taxon>Candidatus Scalinduaceae</taxon>
        <taxon>Candidatus Scalindua</taxon>
    </lineage>
</organism>
<evidence type="ECO:0000259" key="8">
    <source>
        <dbReference type="PROSITE" id="PS51007"/>
    </source>
</evidence>
<evidence type="ECO:0000256" key="3">
    <source>
        <dbReference type="ARBA" id="ARBA00022723"/>
    </source>
</evidence>
<feature type="transmembrane region" description="Helical" evidence="7">
    <location>
        <begin position="32"/>
        <end position="52"/>
    </location>
</feature>
<dbReference type="GO" id="GO:0009055">
    <property type="term" value="F:electron transfer activity"/>
    <property type="evidence" value="ECO:0007669"/>
    <property type="project" value="InterPro"/>
</dbReference>
<evidence type="ECO:0000256" key="2">
    <source>
        <dbReference type="ARBA" id="ARBA00022617"/>
    </source>
</evidence>
<evidence type="ECO:0000256" key="6">
    <source>
        <dbReference type="PROSITE-ProRule" id="PRU00433"/>
    </source>
</evidence>
<feature type="domain" description="Cytochrome c" evidence="8">
    <location>
        <begin position="101"/>
        <end position="181"/>
    </location>
</feature>
<evidence type="ECO:0000313" key="9">
    <source>
        <dbReference type="EMBL" id="GAX61833.1"/>
    </source>
</evidence>
<keyword evidence="7" id="KW-1133">Transmembrane helix</keyword>
<dbReference type="PANTHER" id="PTHR33751">
    <property type="entry name" value="CBB3-TYPE CYTOCHROME C OXIDASE SUBUNIT FIXP"/>
    <property type="match status" value="1"/>
</dbReference>
<evidence type="ECO:0000313" key="10">
    <source>
        <dbReference type="Proteomes" id="UP000218542"/>
    </source>
</evidence>
<dbReference type="Gene3D" id="6.10.280.130">
    <property type="match status" value="1"/>
</dbReference>
<dbReference type="InterPro" id="IPR032858">
    <property type="entry name" value="CcoP_N"/>
</dbReference>
<keyword evidence="2 6" id="KW-0349">Heme</keyword>
<evidence type="ECO:0000256" key="4">
    <source>
        <dbReference type="ARBA" id="ARBA00022982"/>
    </source>
</evidence>
<protein>
    <submittedName>
        <fullName evidence="9">Cytochrome c, mono-and diheme variants</fullName>
    </submittedName>
</protein>
<dbReference type="InterPro" id="IPR050597">
    <property type="entry name" value="Cytochrome_c_Oxidase_Subunit"/>
</dbReference>
<gene>
    <name evidence="9" type="ORF">SCALIN_C28_0035</name>
</gene>
<dbReference type="OrthoDB" id="7933886at2"/>
<dbReference type="GO" id="GO:0020037">
    <property type="term" value="F:heme binding"/>
    <property type="evidence" value="ECO:0007669"/>
    <property type="project" value="InterPro"/>
</dbReference>
<dbReference type="AlphaFoldDB" id="A0A286U109"/>
<keyword evidence="10" id="KW-1185">Reference proteome</keyword>
<sequence length="198" mass="22158">MSEDKTQLFEDKLLEGYEYDGITEYDNPCPKWLMYIFYFTALLAVFLTGYHFGSNSKNKILESYAIKLKEAQTESQVSTEASIQKPEVNESELSSLLQDPDALADGREIFSDQCALCHGDSGQGMIGPNLTDNYWLHGKGKISDIAVSIRTGIPEKGMAAWEERMSEEEILHIAAYIKSIQGTKVDNAKEPDGELVEE</sequence>
<dbReference type="Proteomes" id="UP000218542">
    <property type="component" value="Unassembled WGS sequence"/>
</dbReference>
<dbReference type="InterPro" id="IPR009056">
    <property type="entry name" value="Cyt_c-like_dom"/>
</dbReference>
<keyword evidence="1" id="KW-0813">Transport</keyword>